<dbReference type="InterPro" id="IPR038332">
    <property type="entry name" value="PPE_sf"/>
</dbReference>
<proteinExistence type="predicted"/>
<feature type="compositionally biased region" description="Low complexity" evidence="1">
    <location>
        <begin position="420"/>
        <end position="441"/>
    </location>
</feature>
<comment type="caution">
    <text evidence="2">The sequence shown here is derived from an EMBL/GenBank/DDBJ whole genome shotgun (WGS) entry which is preliminary data.</text>
</comment>
<sequence>MPRPGTDDLYSYFDSLTHQQLVDMVKDAQPSVLSDRGAALTKAASDLADISGQLSAHSQHLEWTGPAADSFRDWVTKVADATTQLSGYATTASTQIQAAGTALGTAKAMPPVPTEQMTTVQTRTDQMKWATPDIDAQRSSVDRYWVTESQAAAAKAQIDSDHQAAVSHMVSLAQAYQQSTTVLEQQTPPLFPPSPTAVMGPQPPMVDNQTDLNYSGPGKSTSGGGKTTTIRKVSTPPATLTPAPVQPGPVHPPGTVRPGPPVKPIPVPPTSDPVQPPSTGIDHTPPTSTPTLPAPTGPSSPNPTGPEGPTGFGGLPGGFPGGYSGSRSLSGGGGDFPGITGGTRVPGRVIGGVTNPEEGISGGIKPGGTSAKSPFGGGRVIGGEEEPSTGRGGMGGMGGGMGGMHGGGAGRAGGLGRGRGLTSTEGGVVGGRRSSVGAEGEFTPGGTGLRRAGGEARAAGEGEPGYLPGGGSGGAGKRKDRRNRADYLVEDEETWTDGTPESNPDVIE</sequence>
<evidence type="ECO:0000256" key="1">
    <source>
        <dbReference type="SAM" id="MobiDB-lite"/>
    </source>
</evidence>
<reference evidence="2 3" key="1">
    <citation type="submission" date="2018-03" db="EMBL/GenBank/DDBJ databases">
        <title>Bioinformatic expansion and discovery of thiopeptide antibiotics.</title>
        <authorList>
            <person name="Schwalen C.J."/>
            <person name="Hudson G.A."/>
            <person name="Mitchell D.A."/>
        </authorList>
    </citation>
    <scope>NUCLEOTIDE SEQUENCE [LARGE SCALE GENOMIC DNA]</scope>
    <source>
        <strain evidence="2 3">ATCC 21389</strain>
    </source>
</reference>
<dbReference type="RefSeq" id="WP_110668017.1">
    <property type="nucleotide sequence ID" value="NZ_PYBW01000030.1"/>
</dbReference>
<organism evidence="2 3">
    <name type="scientific">Streptomyces tateyamensis</name>
    <dbReference type="NCBI Taxonomy" id="565073"/>
    <lineage>
        <taxon>Bacteria</taxon>
        <taxon>Bacillati</taxon>
        <taxon>Actinomycetota</taxon>
        <taxon>Actinomycetes</taxon>
        <taxon>Kitasatosporales</taxon>
        <taxon>Streptomycetaceae</taxon>
        <taxon>Streptomyces</taxon>
    </lineage>
</organism>
<evidence type="ECO:0008006" key="4">
    <source>
        <dbReference type="Google" id="ProtNLM"/>
    </source>
</evidence>
<keyword evidence="3" id="KW-1185">Reference proteome</keyword>
<feature type="compositionally biased region" description="Gly residues" evidence="1">
    <location>
        <begin position="390"/>
        <end position="419"/>
    </location>
</feature>
<feature type="region of interest" description="Disordered" evidence="1">
    <location>
        <begin position="181"/>
        <end position="508"/>
    </location>
</feature>
<feature type="compositionally biased region" description="Pro residues" evidence="1">
    <location>
        <begin position="258"/>
        <end position="276"/>
    </location>
</feature>
<evidence type="ECO:0000313" key="3">
    <source>
        <dbReference type="Proteomes" id="UP000248039"/>
    </source>
</evidence>
<dbReference type="Proteomes" id="UP000248039">
    <property type="component" value="Unassembled WGS sequence"/>
</dbReference>
<feature type="compositionally biased region" description="Gly residues" evidence="1">
    <location>
        <begin position="308"/>
        <end position="341"/>
    </location>
</feature>
<dbReference type="OrthoDB" id="4337967at2"/>
<accession>A0A2V4NFU1</accession>
<gene>
    <name evidence="2" type="ORF">C7C46_10140</name>
</gene>
<dbReference type="AlphaFoldDB" id="A0A2V4NFU1"/>
<dbReference type="EMBL" id="PYBW01000030">
    <property type="protein sequence ID" value="PYC82705.1"/>
    <property type="molecule type" value="Genomic_DNA"/>
</dbReference>
<feature type="compositionally biased region" description="Pro residues" evidence="1">
    <location>
        <begin position="292"/>
        <end position="306"/>
    </location>
</feature>
<name>A0A2V4NFU1_9ACTN</name>
<protein>
    <recommendedName>
        <fullName evidence="4">PPE family domain-containing protein</fullName>
    </recommendedName>
</protein>
<evidence type="ECO:0000313" key="2">
    <source>
        <dbReference type="EMBL" id="PYC82705.1"/>
    </source>
</evidence>
<dbReference type="Gene3D" id="1.20.1260.20">
    <property type="entry name" value="PPE superfamily"/>
    <property type="match status" value="1"/>
</dbReference>